<dbReference type="HAMAP" id="MF_00331">
    <property type="entry name" value="Cys_desulf_IscS"/>
    <property type="match status" value="1"/>
</dbReference>
<dbReference type="GO" id="GO:0044571">
    <property type="term" value="P:[2Fe-2S] cluster assembly"/>
    <property type="evidence" value="ECO:0007669"/>
    <property type="project" value="UniProtKB-UniRule"/>
</dbReference>
<evidence type="ECO:0000256" key="1">
    <source>
        <dbReference type="ARBA" id="ARBA00001933"/>
    </source>
</evidence>
<evidence type="ECO:0000256" key="8">
    <source>
        <dbReference type="ARBA" id="ARBA00023014"/>
    </source>
</evidence>
<dbReference type="Gene3D" id="3.40.640.10">
    <property type="entry name" value="Type I PLP-dependent aspartate aminotransferase-like (Major domain)"/>
    <property type="match status" value="1"/>
</dbReference>
<protein>
    <recommendedName>
        <fullName evidence="10">Cysteine desulfurase IscS</fullName>
        <ecNumber evidence="10">2.8.1.7</ecNumber>
    </recommendedName>
</protein>
<dbReference type="AlphaFoldDB" id="A0A564ZMN1"/>
<comment type="function">
    <text evidence="10">Master enzyme that delivers sulfur to a number of partners involved in Fe-S cluster assembly, tRNA modification or cofactor biosynthesis. Catalyzes the removal of elemental sulfur atoms from cysteine to produce alanine. Functions as a sulfur delivery protein for Fe-S cluster synthesis onto IscU, an Fe-S scaffold assembly protein, as well as other S acceptor proteins.</text>
</comment>
<dbReference type="GO" id="GO:0031071">
    <property type="term" value="F:cysteine desulfurase activity"/>
    <property type="evidence" value="ECO:0007669"/>
    <property type="project" value="UniProtKB-UniRule"/>
</dbReference>
<dbReference type="GO" id="GO:1990221">
    <property type="term" value="C:L-cysteine desulfurase complex"/>
    <property type="evidence" value="ECO:0007669"/>
    <property type="project" value="UniProtKB-ARBA"/>
</dbReference>
<dbReference type="PANTHER" id="PTHR11601:SF34">
    <property type="entry name" value="CYSTEINE DESULFURASE"/>
    <property type="match status" value="1"/>
</dbReference>
<dbReference type="PROSITE" id="PS00595">
    <property type="entry name" value="AA_TRANSFER_CLASS_5"/>
    <property type="match status" value="1"/>
</dbReference>
<comment type="subcellular location">
    <subcellularLocation>
        <location evidence="10">Cytoplasm</location>
    </subcellularLocation>
</comment>
<dbReference type="GO" id="GO:0051537">
    <property type="term" value="F:2 iron, 2 sulfur cluster binding"/>
    <property type="evidence" value="ECO:0007669"/>
    <property type="project" value="UniProtKB-UniRule"/>
</dbReference>
<proteinExistence type="inferred from homology"/>
<feature type="domain" description="Aminotransferase class V" evidence="12">
    <location>
        <begin position="33"/>
        <end position="396"/>
    </location>
</feature>
<evidence type="ECO:0000256" key="11">
    <source>
        <dbReference type="RuleBase" id="RU004504"/>
    </source>
</evidence>
<dbReference type="SUPFAM" id="SSF53383">
    <property type="entry name" value="PLP-dependent transferases"/>
    <property type="match status" value="1"/>
</dbReference>
<feature type="binding site" evidence="10">
    <location>
        <position position="181"/>
    </location>
    <ligand>
        <name>pyridoxal 5'-phosphate</name>
        <dbReference type="ChEBI" id="CHEBI:597326"/>
    </ligand>
</feature>
<dbReference type="GO" id="GO:0030170">
    <property type="term" value="F:pyridoxal phosphate binding"/>
    <property type="evidence" value="ECO:0007669"/>
    <property type="project" value="UniProtKB-UniRule"/>
</dbReference>
<keyword evidence="4 10" id="KW-0001">2Fe-2S</keyword>
<comment type="catalytic activity">
    <reaction evidence="9 10">
        <text>(sulfur carrier)-H + L-cysteine = (sulfur carrier)-SH + L-alanine</text>
        <dbReference type="Rhea" id="RHEA:43892"/>
        <dbReference type="Rhea" id="RHEA-COMP:14737"/>
        <dbReference type="Rhea" id="RHEA-COMP:14739"/>
        <dbReference type="ChEBI" id="CHEBI:29917"/>
        <dbReference type="ChEBI" id="CHEBI:35235"/>
        <dbReference type="ChEBI" id="CHEBI:57972"/>
        <dbReference type="ChEBI" id="CHEBI:64428"/>
        <dbReference type="EC" id="2.8.1.7"/>
    </reaction>
</comment>
<organism evidence="13 14">
    <name type="scientific">Candidatus Methylomirabilis lanthanidiphila</name>
    <dbReference type="NCBI Taxonomy" id="2211376"/>
    <lineage>
        <taxon>Bacteria</taxon>
        <taxon>Candidatus Methylomirabilota</taxon>
        <taxon>Candidatus Methylomirabilia</taxon>
        <taxon>Candidatus Methylomirabilales</taxon>
        <taxon>Candidatus Methylomirabilaceae</taxon>
        <taxon>Candidatus Methylomirabilis</taxon>
    </lineage>
</organism>
<name>A0A564ZMN1_9BACT</name>
<keyword evidence="14" id="KW-1185">Reference proteome</keyword>
<evidence type="ECO:0000256" key="3">
    <source>
        <dbReference type="ARBA" id="ARBA00022679"/>
    </source>
</evidence>
<dbReference type="InterPro" id="IPR015424">
    <property type="entry name" value="PyrdxlP-dep_Trfase"/>
</dbReference>
<feature type="binding site" evidence="10">
    <location>
        <position position="270"/>
    </location>
    <ligand>
        <name>pyridoxal 5'-phosphate</name>
        <dbReference type="ChEBI" id="CHEBI:597326"/>
    </ligand>
</feature>
<dbReference type="InterPro" id="IPR020578">
    <property type="entry name" value="Aminotrans_V_PyrdxlP_BS"/>
</dbReference>
<evidence type="ECO:0000313" key="13">
    <source>
        <dbReference type="EMBL" id="VUZ86127.1"/>
    </source>
</evidence>
<dbReference type="NCBIfam" id="NF010611">
    <property type="entry name" value="PRK14012.1"/>
    <property type="match status" value="1"/>
</dbReference>
<feature type="binding site" evidence="10">
    <location>
        <begin position="229"/>
        <end position="231"/>
    </location>
    <ligand>
        <name>pyridoxal 5'-phosphate</name>
        <dbReference type="ChEBI" id="CHEBI:597326"/>
    </ligand>
</feature>
<keyword evidence="6 10" id="KW-0663">Pyridoxal phosphate</keyword>
<feature type="binding site" evidence="10">
    <location>
        <position position="209"/>
    </location>
    <ligand>
        <name>pyridoxal 5'-phosphate</name>
        <dbReference type="ChEBI" id="CHEBI:597326"/>
    </ligand>
</feature>
<dbReference type="PIRSF" id="PIRSF005572">
    <property type="entry name" value="NifS"/>
    <property type="match status" value="1"/>
</dbReference>
<evidence type="ECO:0000256" key="5">
    <source>
        <dbReference type="ARBA" id="ARBA00022723"/>
    </source>
</evidence>
<evidence type="ECO:0000256" key="2">
    <source>
        <dbReference type="ARBA" id="ARBA00006490"/>
    </source>
</evidence>
<feature type="active site" description="Cysteine persulfide intermediate" evidence="10">
    <location>
        <position position="356"/>
    </location>
</feature>
<dbReference type="NCBIfam" id="NF002806">
    <property type="entry name" value="PRK02948.1"/>
    <property type="match status" value="1"/>
</dbReference>
<dbReference type="Pfam" id="PF00266">
    <property type="entry name" value="Aminotran_5"/>
    <property type="match status" value="1"/>
</dbReference>
<feature type="binding site" evidence="10">
    <location>
        <begin position="101"/>
        <end position="102"/>
    </location>
    <ligand>
        <name>pyridoxal 5'-phosphate</name>
        <dbReference type="ChEBI" id="CHEBI:597326"/>
    </ligand>
</feature>
<dbReference type="Gene3D" id="3.90.1150.10">
    <property type="entry name" value="Aspartate Aminotransferase, domain 1"/>
    <property type="match status" value="1"/>
</dbReference>
<dbReference type="Proteomes" id="UP000334340">
    <property type="component" value="Unassembled WGS sequence"/>
</dbReference>
<evidence type="ECO:0000259" key="12">
    <source>
        <dbReference type="Pfam" id="PF00266"/>
    </source>
</evidence>
<dbReference type="InterPro" id="IPR015422">
    <property type="entry name" value="PyrdxlP-dep_Trfase_small"/>
</dbReference>
<gene>
    <name evidence="10" type="primary">iscS</name>
    <name evidence="13" type="ORF">MELA_02523</name>
</gene>
<keyword evidence="5 10" id="KW-0479">Metal-binding</keyword>
<evidence type="ECO:0000256" key="10">
    <source>
        <dbReference type="HAMAP-Rule" id="MF_00331"/>
    </source>
</evidence>
<keyword evidence="7 10" id="KW-0408">Iron</keyword>
<dbReference type="UniPathway" id="UPA00266"/>
<dbReference type="InterPro" id="IPR016454">
    <property type="entry name" value="Cysteine_dSase"/>
</dbReference>
<comment type="pathway">
    <text evidence="10">Cofactor biosynthesis; iron-sulfur cluster biosynthesis.</text>
</comment>
<evidence type="ECO:0000256" key="4">
    <source>
        <dbReference type="ARBA" id="ARBA00022714"/>
    </source>
</evidence>
<dbReference type="PANTHER" id="PTHR11601">
    <property type="entry name" value="CYSTEINE DESULFURYLASE FAMILY MEMBER"/>
    <property type="match status" value="1"/>
</dbReference>
<feature type="modified residue" description="N6-(pyridoxal phosphate)lysine" evidence="10">
    <location>
        <position position="232"/>
    </location>
</feature>
<evidence type="ECO:0000256" key="7">
    <source>
        <dbReference type="ARBA" id="ARBA00023004"/>
    </source>
</evidence>
<dbReference type="EMBL" id="CABIKM010000044">
    <property type="protein sequence ID" value="VUZ86127.1"/>
    <property type="molecule type" value="Genomic_DNA"/>
</dbReference>
<reference evidence="13 14" key="1">
    <citation type="submission" date="2019-07" db="EMBL/GenBank/DDBJ databases">
        <authorList>
            <person name="Cremers G."/>
        </authorList>
    </citation>
    <scope>NUCLEOTIDE SEQUENCE [LARGE SCALE GENOMIC DNA]</scope>
</reference>
<evidence type="ECO:0000313" key="14">
    <source>
        <dbReference type="Proteomes" id="UP000334340"/>
    </source>
</evidence>
<keyword evidence="3 10" id="KW-0808">Transferase</keyword>
<feature type="binding site" description="via persulfide group" evidence="10">
    <location>
        <position position="356"/>
    </location>
    <ligand>
        <name>[2Fe-2S] cluster</name>
        <dbReference type="ChEBI" id="CHEBI:190135"/>
        <note>ligand shared with IscU</note>
    </ligand>
</feature>
<dbReference type="EC" id="2.8.1.7" evidence="10"/>
<keyword evidence="8 10" id="KW-0411">Iron-sulfur</keyword>
<evidence type="ECO:0000256" key="9">
    <source>
        <dbReference type="ARBA" id="ARBA00050776"/>
    </source>
</evidence>
<dbReference type="InterPro" id="IPR000192">
    <property type="entry name" value="Aminotrans_V_dom"/>
</dbReference>
<dbReference type="FunFam" id="3.40.640.10:FF:000003">
    <property type="entry name" value="Cysteine desulfurase IscS"/>
    <property type="match status" value="1"/>
</dbReference>
<comment type="cofactor">
    <cofactor evidence="1 10 11">
        <name>pyridoxal 5'-phosphate</name>
        <dbReference type="ChEBI" id="CHEBI:597326"/>
    </cofactor>
</comment>
<dbReference type="GO" id="GO:0046872">
    <property type="term" value="F:metal ion binding"/>
    <property type="evidence" value="ECO:0007669"/>
    <property type="project" value="UniProtKB-KW"/>
</dbReference>
<dbReference type="InterPro" id="IPR015421">
    <property type="entry name" value="PyrdxlP-dep_Trfase_major"/>
</dbReference>
<accession>A0A564ZMN1</accession>
<keyword evidence="10" id="KW-0963">Cytoplasm</keyword>
<comment type="subunit">
    <text evidence="10">Homodimer. Forms a heterotetramer with IscU, interacts with other sulfur acceptors.</text>
</comment>
<dbReference type="InterPro" id="IPR010240">
    <property type="entry name" value="Cys_deSase_IscS"/>
</dbReference>
<sequence>MSSWPTGPRDVIIAIDATGAKTQSTHMTVTLPIYMDHMATTPVTHEVFEAMRPYFCERFGNPASRSHSFGWVAEEAVEQARAQVAHLLGCKAAEIVWTSGATEANNLAIKGVAAAYREKGRHLITSQIEHHAVLDTCRRLEREGCEVTRLPVDNSGRVDPTDVERAIRKDTILISIMAANNEIGTLQPIAEIGRIAKRHGILFHTDAAQYVGKLPLAVDDWQVDLLSASAHKCYGPKGMGALYVRMTKPRVTLVPQMDGGGHEKGRRSGTLNVPGCVGFGAACALAERELQTEPARLLALRERLRDALWSGLDYLRLNGHPTERLPGNLNVSFEFVEGESLLMALKGIAVSSGSACTSATVEPSYVLLAIGLNAELAHASIRFGLGRSNTEEETDYVAARVIESATRLRALSPLYEMALDGIDVKGGLRAC</sequence>
<comment type="similarity">
    <text evidence="2 10">Belongs to the class-V pyridoxal-phosphate-dependent aminotransferase family. NifS/IscS subfamily.</text>
</comment>
<evidence type="ECO:0000256" key="6">
    <source>
        <dbReference type="ARBA" id="ARBA00022898"/>
    </source>
</evidence>